<gene>
    <name evidence="1" type="primary">SETMAR</name>
    <name evidence="1" type="ORF">EVAR_2733_1</name>
</gene>
<accession>A0A4C1T2B4</accession>
<evidence type="ECO:0000313" key="1">
    <source>
        <dbReference type="EMBL" id="GBP07598.1"/>
    </source>
</evidence>
<keyword evidence="1" id="KW-0489">Methyltransferase</keyword>
<protein>
    <submittedName>
        <fullName evidence="1">Histone-lysine N-methyltransferase SETMAR</fullName>
    </submittedName>
</protein>
<dbReference type="Proteomes" id="UP000299102">
    <property type="component" value="Unassembled WGS sequence"/>
</dbReference>
<evidence type="ECO:0000313" key="2">
    <source>
        <dbReference type="Proteomes" id="UP000299102"/>
    </source>
</evidence>
<dbReference type="OrthoDB" id="616263at2759"/>
<dbReference type="STRING" id="151549.A0A4C1T2B4"/>
<dbReference type="PANTHER" id="PTHR46060">
    <property type="entry name" value="MARINER MOS1 TRANSPOSASE-LIKE PROTEIN"/>
    <property type="match status" value="1"/>
</dbReference>
<comment type="caution">
    <text evidence="1">The sequence shown here is derived from an EMBL/GenBank/DDBJ whole genome shotgun (WGS) entry which is preliminary data.</text>
</comment>
<reference evidence="1 2" key="1">
    <citation type="journal article" date="2019" name="Commun. Biol.">
        <title>The bagworm genome reveals a unique fibroin gene that provides high tensile strength.</title>
        <authorList>
            <person name="Kono N."/>
            <person name="Nakamura H."/>
            <person name="Ohtoshi R."/>
            <person name="Tomita M."/>
            <person name="Numata K."/>
            <person name="Arakawa K."/>
        </authorList>
    </citation>
    <scope>NUCLEOTIDE SEQUENCE [LARGE SCALE GENOMIC DNA]</scope>
</reference>
<dbReference type="GO" id="GO:0008168">
    <property type="term" value="F:methyltransferase activity"/>
    <property type="evidence" value="ECO:0007669"/>
    <property type="project" value="UniProtKB-KW"/>
</dbReference>
<dbReference type="Gene3D" id="3.30.420.10">
    <property type="entry name" value="Ribonuclease H-like superfamily/Ribonuclease H"/>
    <property type="match status" value="1"/>
</dbReference>
<proteinExistence type="predicted"/>
<dbReference type="AlphaFoldDB" id="A0A4C1T2B4"/>
<keyword evidence="2" id="KW-1185">Reference proteome</keyword>
<name>A0A4C1T2B4_EUMVA</name>
<dbReference type="GO" id="GO:0003676">
    <property type="term" value="F:nucleic acid binding"/>
    <property type="evidence" value="ECO:0007669"/>
    <property type="project" value="InterPro"/>
</dbReference>
<keyword evidence="1" id="KW-0808">Transferase</keyword>
<dbReference type="EMBL" id="BGZK01000027">
    <property type="protein sequence ID" value="GBP07598.1"/>
    <property type="molecule type" value="Genomic_DNA"/>
</dbReference>
<dbReference type="PANTHER" id="PTHR46060:SF1">
    <property type="entry name" value="MARINER MOS1 TRANSPOSASE-LIKE PROTEIN"/>
    <property type="match status" value="1"/>
</dbReference>
<sequence length="221" mass="25242">MRCRPVRLRIDGRGVRVYDSASDQKVSGSILITAELTKLAFNLSQRKPHAPCLGEHIAYDVMLLLLSLGKTINSDLYTADETQVRNRKKRLVLINRKGVTFHRDNTRSHTYLATQQILKELGWEVLTHLPDSPDLAHPDSHLFQSLQDVLDIVLNSTTRTCELREVMKSWKRGVSGVRRSSARWARPRPLSPIVRPPRDCFRLASHASIMPLRSESLQLIY</sequence>
<dbReference type="GO" id="GO:0032259">
    <property type="term" value="P:methylation"/>
    <property type="evidence" value="ECO:0007669"/>
    <property type="project" value="UniProtKB-KW"/>
</dbReference>
<dbReference type="InterPro" id="IPR052709">
    <property type="entry name" value="Transposase-MT_Hybrid"/>
</dbReference>
<organism evidence="1 2">
    <name type="scientific">Eumeta variegata</name>
    <name type="common">Bagworm moth</name>
    <name type="synonym">Eumeta japonica</name>
    <dbReference type="NCBI Taxonomy" id="151549"/>
    <lineage>
        <taxon>Eukaryota</taxon>
        <taxon>Metazoa</taxon>
        <taxon>Ecdysozoa</taxon>
        <taxon>Arthropoda</taxon>
        <taxon>Hexapoda</taxon>
        <taxon>Insecta</taxon>
        <taxon>Pterygota</taxon>
        <taxon>Neoptera</taxon>
        <taxon>Endopterygota</taxon>
        <taxon>Lepidoptera</taxon>
        <taxon>Glossata</taxon>
        <taxon>Ditrysia</taxon>
        <taxon>Tineoidea</taxon>
        <taxon>Psychidae</taxon>
        <taxon>Oiketicinae</taxon>
        <taxon>Eumeta</taxon>
    </lineage>
</organism>
<dbReference type="InterPro" id="IPR036397">
    <property type="entry name" value="RNaseH_sf"/>
</dbReference>